<dbReference type="Gene3D" id="1.10.10.60">
    <property type="entry name" value="Homeodomain-like"/>
    <property type="match status" value="1"/>
</dbReference>
<evidence type="ECO:0000259" key="9">
    <source>
        <dbReference type="PROSITE" id="PS01124"/>
    </source>
</evidence>
<dbReference type="SMART" id="SM00342">
    <property type="entry name" value="HTH_ARAC"/>
    <property type="match status" value="1"/>
</dbReference>
<organism evidence="10 11">
    <name type="scientific">Microcoleus asticus IPMA8</name>
    <dbReference type="NCBI Taxonomy" id="2563858"/>
    <lineage>
        <taxon>Bacteria</taxon>
        <taxon>Bacillati</taxon>
        <taxon>Cyanobacteriota</taxon>
        <taxon>Cyanophyceae</taxon>
        <taxon>Oscillatoriophycideae</taxon>
        <taxon>Oscillatoriales</taxon>
        <taxon>Microcoleaceae</taxon>
        <taxon>Microcoleus</taxon>
        <taxon>Microcoleus asticus</taxon>
    </lineage>
</organism>
<dbReference type="CDD" id="cd06445">
    <property type="entry name" value="ATase"/>
    <property type="match status" value="1"/>
</dbReference>
<dbReference type="SUPFAM" id="SSF46767">
    <property type="entry name" value="Methylated DNA-protein cysteine methyltransferase, C-terminal domain"/>
    <property type="match status" value="1"/>
</dbReference>
<dbReference type="SUPFAM" id="SSF46689">
    <property type="entry name" value="Homeodomain-like"/>
    <property type="match status" value="1"/>
</dbReference>
<dbReference type="InterPro" id="IPR014048">
    <property type="entry name" value="MethylDNA_cys_MeTrfase_DNA-bd"/>
</dbReference>
<comment type="caution">
    <text evidence="10">The sequence shown here is derived from an EMBL/GenBank/DDBJ whole genome shotgun (WGS) entry which is preliminary data.</text>
</comment>
<dbReference type="Gene3D" id="3.30.160.70">
    <property type="entry name" value="Methylated DNA-protein cysteine methyltransferase domain"/>
    <property type="match status" value="1"/>
</dbReference>
<keyword evidence="4" id="KW-0227">DNA damage</keyword>
<dbReference type="InterPro" id="IPR036631">
    <property type="entry name" value="MGMT_N_sf"/>
</dbReference>
<evidence type="ECO:0000313" key="11">
    <source>
        <dbReference type="Proteomes" id="UP000702425"/>
    </source>
</evidence>
<dbReference type="NCBIfam" id="TIGR00589">
    <property type="entry name" value="ogt"/>
    <property type="match status" value="1"/>
</dbReference>
<keyword evidence="7" id="KW-0234">DNA repair</keyword>
<keyword evidence="5" id="KW-0805">Transcription regulation</keyword>
<comment type="catalytic activity">
    <reaction evidence="1">
        <text>a 4-O-methyl-thymidine in DNA + L-cysteinyl-[protein] = a thymidine in DNA + S-methyl-L-cysteinyl-[protein]</text>
        <dbReference type="Rhea" id="RHEA:53428"/>
        <dbReference type="Rhea" id="RHEA-COMP:10131"/>
        <dbReference type="Rhea" id="RHEA-COMP:10132"/>
        <dbReference type="Rhea" id="RHEA-COMP:13555"/>
        <dbReference type="Rhea" id="RHEA-COMP:13556"/>
        <dbReference type="ChEBI" id="CHEBI:29950"/>
        <dbReference type="ChEBI" id="CHEBI:82612"/>
        <dbReference type="ChEBI" id="CHEBI:137386"/>
        <dbReference type="ChEBI" id="CHEBI:137387"/>
        <dbReference type="EC" id="2.1.1.63"/>
    </reaction>
</comment>
<evidence type="ECO:0000256" key="8">
    <source>
        <dbReference type="ARBA" id="ARBA00049348"/>
    </source>
</evidence>
<dbReference type="InterPro" id="IPR036388">
    <property type="entry name" value="WH-like_DNA-bd_sf"/>
</dbReference>
<evidence type="ECO:0000313" key="10">
    <source>
        <dbReference type="EMBL" id="NQE34785.1"/>
    </source>
</evidence>
<dbReference type="Pfam" id="PF01035">
    <property type="entry name" value="DNA_binding_1"/>
    <property type="match status" value="1"/>
</dbReference>
<accession>A0ABX2CYU7</accession>
<protein>
    <submittedName>
        <fullName evidence="10">Bifunctional transcriptional activator/DNA repair enzyme Ada</fullName>
    </submittedName>
</protein>
<comment type="catalytic activity">
    <reaction evidence="8">
        <text>a 6-O-methyl-2'-deoxyguanosine in DNA + L-cysteinyl-[protein] = S-methyl-L-cysteinyl-[protein] + a 2'-deoxyguanosine in DNA</text>
        <dbReference type="Rhea" id="RHEA:24000"/>
        <dbReference type="Rhea" id="RHEA-COMP:10131"/>
        <dbReference type="Rhea" id="RHEA-COMP:10132"/>
        <dbReference type="Rhea" id="RHEA-COMP:11367"/>
        <dbReference type="Rhea" id="RHEA-COMP:11368"/>
        <dbReference type="ChEBI" id="CHEBI:29950"/>
        <dbReference type="ChEBI" id="CHEBI:82612"/>
        <dbReference type="ChEBI" id="CHEBI:85445"/>
        <dbReference type="ChEBI" id="CHEBI:85448"/>
        <dbReference type="EC" id="2.1.1.63"/>
    </reaction>
</comment>
<sequence length="310" mass="34634">MQNASVYASEDYHRMARAIAFMRQHHLNQPNLATVAQHIGLSEYHFQRLFTQWAGISPKRFLQYLTVEYAKSKITQTKSLLDLTLDVRLSSPGRLHDLFVNLEAMSPGEFKAGGAGLQIRYGIHETPFGTSLIATTARGICNLYFLETTDEQTATQRLRLAWKNAEIIRDEQATQSLRDLIFNSETLREQKPLTLLVKGTNFQIQVWRALLKLPFGAIATYQSIAQMVARPTAARAVGNAIGKNPIGYLIPCHRVIRESGELGGYCWGVERKTVMLGWEASRTICGTTLAGIERSNGVNHPQETTSAPNT</sequence>
<evidence type="ECO:0000256" key="4">
    <source>
        <dbReference type="ARBA" id="ARBA00022763"/>
    </source>
</evidence>
<evidence type="ECO:0000256" key="3">
    <source>
        <dbReference type="ARBA" id="ARBA00022679"/>
    </source>
</evidence>
<gene>
    <name evidence="10" type="primary">ada</name>
    <name evidence="10" type="ORF">E5S67_02514</name>
</gene>
<dbReference type="PANTHER" id="PTHR10815">
    <property type="entry name" value="METHYLATED-DNA--PROTEIN-CYSTEINE METHYLTRANSFERASE"/>
    <property type="match status" value="1"/>
</dbReference>
<dbReference type="SUPFAM" id="SSF53155">
    <property type="entry name" value="Methylated DNA-protein cysteine methyltransferase domain"/>
    <property type="match status" value="1"/>
</dbReference>
<keyword evidence="11" id="KW-1185">Reference proteome</keyword>
<proteinExistence type="predicted"/>
<evidence type="ECO:0000256" key="5">
    <source>
        <dbReference type="ARBA" id="ARBA00023015"/>
    </source>
</evidence>
<keyword evidence="3" id="KW-0808">Transferase</keyword>
<evidence type="ECO:0000256" key="6">
    <source>
        <dbReference type="ARBA" id="ARBA00023163"/>
    </source>
</evidence>
<feature type="domain" description="HTH araC/xylS-type" evidence="9">
    <location>
        <begin position="16"/>
        <end position="113"/>
    </location>
</feature>
<dbReference type="Gene3D" id="1.10.10.10">
    <property type="entry name" value="Winged helix-like DNA-binding domain superfamily/Winged helix DNA-binding domain"/>
    <property type="match status" value="1"/>
</dbReference>
<reference evidence="10 11" key="1">
    <citation type="journal article" date="2020" name="Sci. Rep.">
        <title>A novel cyanobacterial geosmin producer, revising GeoA distribution and dispersion patterns in Bacteria.</title>
        <authorList>
            <person name="Churro C."/>
            <person name="Semedo-Aguiar A.P."/>
            <person name="Silva A.D."/>
            <person name="Pereira-Leal J.B."/>
            <person name="Leite R.B."/>
        </authorList>
    </citation>
    <scope>NUCLEOTIDE SEQUENCE [LARGE SCALE GENOMIC DNA]</scope>
    <source>
        <strain evidence="10 11">IPMA8</strain>
    </source>
</reference>
<evidence type="ECO:0000256" key="2">
    <source>
        <dbReference type="ARBA" id="ARBA00022603"/>
    </source>
</evidence>
<dbReference type="RefSeq" id="WP_246276754.1">
    <property type="nucleotide sequence ID" value="NZ_CAWPPK010000251.1"/>
</dbReference>
<dbReference type="InterPro" id="IPR036217">
    <property type="entry name" value="MethylDNA_cys_MeTrfase_DNAb"/>
</dbReference>
<dbReference type="InterPro" id="IPR009057">
    <property type="entry name" value="Homeodomain-like_sf"/>
</dbReference>
<dbReference type="Proteomes" id="UP000702425">
    <property type="component" value="Unassembled WGS sequence"/>
</dbReference>
<dbReference type="Pfam" id="PF12833">
    <property type="entry name" value="HTH_18"/>
    <property type="match status" value="1"/>
</dbReference>
<dbReference type="EMBL" id="SRRZ01000039">
    <property type="protein sequence ID" value="NQE34785.1"/>
    <property type="molecule type" value="Genomic_DNA"/>
</dbReference>
<dbReference type="PROSITE" id="PS01124">
    <property type="entry name" value="HTH_ARAC_FAMILY_2"/>
    <property type="match status" value="1"/>
</dbReference>
<dbReference type="InterPro" id="IPR001497">
    <property type="entry name" value="MethylDNA_cys_MeTrfase_AS"/>
</dbReference>
<keyword evidence="6" id="KW-0804">Transcription</keyword>
<dbReference type="InterPro" id="IPR018060">
    <property type="entry name" value="HTH_AraC"/>
</dbReference>
<name>A0ABX2CYU7_9CYAN</name>
<keyword evidence="2" id="KW-0489">Methyltransferase</keyword>
<dbReference type="PROSITE" id="PS00374">
    <property type="entry name" value="MGMT"/>
    <property type="match status" value="1"/>
</dbReference>
<evidence type="ECO:0000256" key="7">
    <source>
        <dbReference type="ARBA" id="ARBA00023204"/>
    </source>
</evidence>
<dbReference type="PANTHER" id="PTHR10815:SF13">
    <property type="entry name" value="METHYLATED-DNA--PROTEIN-CYSTEINE METHYLTRANSFERASE"/>
    <property type="match status" value="1"/>
</dbReference>
<evidence type="ECO:0000256" key="1">
    <source>
        <dbReference type="ARBA" id="ARBA00001286"/>
    </source>
</evidence>